<dbReference type="AlphaFoldDB" id="F5YK57"/>
<evidence type="ECO:0000259" key="2">
    <source>
        <dbReference type="PROSITE" id="PS50902"/>
    </source>
</evidence>
<dbReference type="HOGENOM" id="CLU_017490_1_0_12"/>
<dbReference type="InterPro" id="IPR036866">
    <property type="entry name" value="RibonucZ/Hydroxyglut_hydro"/>
</dbReference>
<dbReference type="SUPFAM" id="SSF52218">
    <property type="entry name" value="Flavoproteins"/>
    <property type="match status" value="1"/>
</dbReference>
<dbReference type="InterPro" id="IPR001279">
    <property type="entry name" value="Metallo-B-lactamas"/>
</dbReference>
<reference evidence="4" key="1">
    <citation type="submission" date="2009-12" db="EMBL/GenBank/DDBJ databases">
        <title>Complete sequence of Treponema primitia strain ZAS-2.</title>
        <authorList>
            <person name="Tetu S.G."/>
            <person name="Matson E."/>
            <person name="Ren Q."/>
            <person name="Seshadri R."/>
            <person name="Elbourne L."/>
            <person name="Hassan K.A."/>
            <person name="Durkin A."/>
            <person name="Radune D."/>
            <person name="Mohamoud Y."/>
            <person name="Shay R."/>
            <person name="Jin S."/>
            <person name="Zhang X."/>
            <person name="Lucey K."/>
            <person name="Ballor N.R."/>
            <person name="Ottesen E."/>
            <person name="Rosenthal R."/>
            <person name="Allen A."/>
            <person name="Leadbetter J.R."/>
            <person name="Paulsen I.T."/>
        </authorList>
    </citation>
    <scope>NUCLEOTIDE SEQUENCE [LARGE SCALE GENOMIC DNA]</scope>
    <source>
        <strain evidence="4">ATCC BAA-887 / DSM 12427 / ZAS-2</strain>
    </source>
</reference>
<dbReference type="PANTHER" id="PTHR43717">
    <property type="entry name" value="ANAEROBIC NITRIC OXIDE REDUCTASE FLAVORUBREDOXIN"/>
    <property type="match status" value="1"/>
</dbReference>
<dbReference type="InterPro" id="IPR029039">
    <property type="entry name" value="Flavoprotein-like_sf"/>
</dbReference>
<dbReference type="GO" id="GO:0046872">
    <property type="term" value="F:metal ion binding"/>
    <property type="evidence" value="ECO:0007669"/>
    <property type="project" value="InterPro"/>
</dbReference>
<accession>F5YK57</accession>
<keyword evidence="4" id="KW-1185">Reference proteome</keyword>
<dbReference type="RefSeq" id="WP_015706918.1">
    <property type="nucleotide sequence ID" value="NC_015578.1"/>
</dbReference>
<dbReference type="SMART" id="SM00849">
    <property type="entry name" value="Lactamase_B"/>
    <property type="match status" value="1"/>
</dbReference>
<comment type="similarity">
    <text evidence="1">In the N-terminal section; belongs to the zinc metallo-hydrolase group 3 family.</text>
</comment>
<dbReference type="CDD" id="cd07709">
    <property type="entry name" value="flavodiiron_proteins_MBL-fold"/>
    <property type="match status" value="1"/>
</dbReference>
<dbReference type="eggNOG" id="COG0426">
    <property type="taxonomic scope" value="Bacteria"/>
</dbReference>
<dbReference type="STRING" id="545694.TREPR_3360"/>
<organism evidence="3 4">
    <name type="scientific">Treponema primitia (strain ATCC BAA-887 / DSM 12427 / ZAS-2)</name>
    <dbReference type="NCBI Taxonomy" id="545694"/>
    <lineage>
        <taxon>Bacteria</taxon>
        <taxon>Pseudomonadati</taxon>
        <taxon>Spirochaetota</taxon>
        <taxon>Spirochaetia</taxon>
        <taxon>Spirochaetales</taxon>
        <taxon>Treponemataceae</taxon>
        <taxon>Treponema</taxon>
    </lineage>
</organism>
<dbReference type="OrthoDB" id="9807946at2"/>
<dbReference type="EMBL" id="CP001843">
    <property type="protein sequence ID" value="AEF83875.1"/>
    <property type="molecule type" value="Genomic_DNA"/>
</dbReference>
<dbReference type="InterPro" id="IPR016440">
    <property type="entry name" value="Rubredoxin-O_OxRdtase"/>
</dbReference>
<proteinExistence type="inferred from homology"/>
<dbReference type="InterPro" id="IPR008254">
    <property type="entry name" value="Flavodoxin/NO_synth"/>
</dbReference>
<evidence type="ECO:0000313" key="4">
    <source>
        <dbReference type="Proteomes" id="UP000009223"/>
    </source>
</evidence>
<dbReference type="InterPro" id="IPR045761">
    <property type="entry name" value="ODP_dom"/>
</dbReference>
<dbReference type="Gene3D" id="3.60.15.10">
    <property type="entry name" value="Ribonuclease Z/Hydroxyacylglutathione hydrolase-like"/>
    <property type="match status" value="1"/>
</dbReference>
<gene>
    <name evidence="3" type="ordered locus">TREPR_3360</name>
</gene>
<evidence type="ECO:0000256" key="1">
    <source>
        <dbReference type="ARBA" id="ARBA00007121"/>
    </source>
</evidence>
<sequence>MKAHKISDSVYCLHADIEAPDLFEGIWPIPQGVSLNSYMVKGDKIALIDLIRDWGGAPKQLEEAMSDVGIRFDQVDYLILNHLEPDHTGWLREFRQKSPKAEIISTAKGINLVKSFYKIEDGLRAVKDGETLDLGKGKVLTFREAPNIHWPETMVTWDGESGTLFPCDAFGSYRALGDRIFDDEFSPAEHEVFEKECLRYYANIVASFSVFVVKAVEKLAGLDIKCIAPSHGIVWRKSPKTIIDRYLKYASYAKGPAEKEIAIVWGSMYGNTKQGVDAVARGIESEGVPYSLHRIPDESVSFALADVYKSSGLVIAMPTYEYAMFPPMSNVLDIFRRKHITGKTVLRIGSWGWVGGAKKDYEAAIEPLKWTSLESKEWAGAPTEEEVLALEEKGRELARAVKLLA</sequence>
<dbReference type="Proteomes" id="UP000009223">
    <property type="component" value="Chromosome"/>
</dbReference>
<dbReference type="PROSITE" id="PS50902">
    <property type="entry name" value="FLAVODOXIN_LIKE"/>
    <property type="match status" value="1"/>
</dbReference>
<protein>
    <submittedName>
        <fullName evidence="3">Metallo-beta-lactamase family protein</fullName>
    </submittedName>
</protein>
<dbReference type="GO" id="GO:0009055">
    <property type="term" value="F:electron transfer activity"/>
    <property type="evidence" value="ECO:0007669"/>
    <property type="project" value="InterPro"/>
</dbReference>
<dbReference type="SUPFAM" id="SSF56281">
    <property type="entry name" value="Metallo-hydrolase/oxidoreductase"/>
    <property type="match status" value="1"/>
</dbReference>
<evidence type="ECO:0000313" key="3">
    <source>
        <dbReference type="EMBL" id="AEF83875.1"/>
    </source>
</evidence>
<reference evidence="3 4" key="2">
    <citation type="journal article" date="2011" name="ISME J.">
        <title>RNA-seq reveals cooperative metabolic interactions between two termite-gut spirochete species in co-culture.</title>
        <authorList>
            <person name="Rosenthal A.Z."/>
            <person name="Matson E.G."/>
            <person name="Eldar A."/>
            <person name="Leadbetter J.R."/>
        </authorList>
    </citation>
    <scope>NUCLEOTIDE SEQUENCE [LARGE SCALE GENOMIC DNA]</scope>
    <source>
        <strain evidence="4">ATCC BAA-887 / DSM 12427 / ZAS-2</strain>
    </source>
</reference>
<dbReference type="KEGG" id="tpi:TREPR_3360"/>
<name>F5YK57_TREPZ</name>
<dbReference type="Gene3D" id="3.40.50.360">
    <property type="match status" value="1"/>
</dbReference>
<dbReference type="PANTHER" id="PTHR43717:SF1">
    <property type="entry name" value="ANAEROBIC NITRIC OXIDE REDUCTASE FLAVORUBREDOXIN"/>
    <property type="match status" value="1"/>
</dbReference>
<dbReference type="Pfam" id="PF19583">
    <property type="entry name" value="ODP"/>
    <property type="match status" value="1"/>
</dbReference>
<feature type="domain" description="Flavodoxin-like" evidence="2">
    <location>
        <begin position="261"/>
        <end position="398"/>
    </location>
</feature>
<dbReference type="GO" id="GO:0016491">
    <property type="term" value="F:oxidoreductase activity"/>
    <property type="evidence" value="ECO:0007669"/>
    <property type="project" value="InterPro"/>
</dbReference>
<dbReference type="PIRSF" id="PIRSF005243">
    <property type="entry name" value="ROO"/>
    <property type="match status" value="1"/>
</dbReference>
<dbReference type="GO" id="GO:0010181">
    <property type="term" value="F:FMN binding"/>
    <property type="evidence" value="ECO:0007669"/>
    <property type="project" value="InterPro"/>
</dbReference>